<dbReference type="AlphaFoldDB" id="A0A955L641"/>
<reference evidence="2" key="1">
    <citation type="submission" date="2020-04" db="EMBL/GenBank/DDBJ databases">
        <authorList>
            <person name="Zhang T."/>
        </authorList>
    </citation>
    <scope>NUCLEOTIDE SEQUENCE</scope>
    <source>
        <strain evidence="2">HKST-UBA14</strain>
    </source>
</reference>
<dbReference type="InterPro" id="IPR013216">
    <property type="entry name" value="Methyltransf_11"/>
</dbReference>
<dbReference type="GO" id="GO:0032259">
    <property type="term" value="P:methylation"/>
    <property type="evidence" value="ECO:0007669"/>
    <property type="project" value="UniProtKB-KW"/>
</dbReference>
<reference evidence="2" key="2">
    <citation type="journal article" date="2021" name="Microbiome">
        <title>Successional dynamics and alternative stable states in a saline activated sludge microbial community over 9 years.</title>
        <authorList>
            <person name="Wang Y."/>
            <person name="Ye J."/>
            <person name="Ju F."/>
            <person name="Liu L."/>
            <person name="Boyd J.A."/>
            <person name="Deng Y."/>
            <person name="Parks D.H."/>
            <person name="Jiang X."/>
            <person name="Yin X."/>
            <person name="Woodcroft B.J."/>
            <person name="Tyson G.W."/>
            <person name="Hugenholtz P."/>
            <person name="Polz M.F."/>
            <person name="Zhang T."/>
        </authorList>
    </citation>
    <scope>NUCLEOTIDE SEQUENCE</scope>
    <source>
        <strain evidence="2">HKST-UBA14</strain>
    </source>
</reference>
<name>A0A955L641_9BACT</name>
<dbReference type="EMBL" id="JAGQLK010000057">
    <property type="protein sequence ID" value="MCA9383343.1"/>
    <property type="molecule type" value="Genomic_DNA"/>
</dbReference>
<proteinExistence type="predicted"/>
<evidence type="ECO:0000259" key="1">
    <source>
        <dbReference type="Pfam" id="PF08241"/>
    </source>
</evidence>
<accession>A0A955L641</accession>
<feature type="domain" description="Methyltransferase type 11" evidence="1">
    <location>
        <begin position="152"/>
        <end position="224"/>
    </location>
</feature>
<evidence type="ECO:0000313" key="3">
    <source>
        <dbReference type="Proteomes" id="UP000783287"/>
    </source>
</evidence>
<dbReference type="Proteomes" id="UP000783287">
    <property type="component" value="Unassembled WGS sequence"/>
</dbReference>
<gene>
    <name evidence="2" type="ORF">KC909_03185</name>
</gene>
<keyword evidence="2" id="KW-0808">Transferase</keyword>
<keyword evidence="2" id="KW-0489">Methyltransferase</keyword>
<dbReference type="SUPFAM" id="SSF53335">
    <property type="entry name" value="S-adenosyl-L-methionine-dependent methyltransferases"/>
    <property type="match status" value="1"/>
</dbReference>
<evidence type="ECO:0000313" key="2">
    <source>
        <dbReference type="EMBL" id="MCA9383343.1"/>
    </source>
</evidence>
<comment type="caution">
    <text evidence="2">The sequence shown here is derived from an EMBL/GenBank/DDBJ whole genome shotgun (WGS) entry which is preliminary data.</text>
</comment>
<dbReference type="Pfam" id="PF08241">
    <property type="entry name" value="Methyltransf_11"/>
    <property type="match status" value="1"/>
</dbReference>
<dbReference type="Gene3D" id="3.40.50.150">
    <property type="entry name" value="Vaccinia Virus protein VP39"/>
    <property type="match status" value="1"/>
</dbReference>
<sequence>MCVQRMVAILFKKKWGPGVQSQVFIVRQHDYVVVCQLLEAPASALTERNVNCCIVDSRKFFCNLAEYKNVYTDNIDTKMSNWEKYHNANRYQLPDTSERAYAEAIALPDVSRRLNSQEQLRVLTLGVASEMSTFSHMKMWHNRFRPGSLNYDQHVVVDMAEKPLVDSKYELGLPNSVHFLQVDSRELPFQDGYFDVVMTHCLFGCMDWVSVQQTLAETARVTHSESVQLHNVRGIRSGLMVLTARNILGGIFDYVRFGVAHTRRHEKTYEHAFMQSGQQIIGKEYDSMFVNMSDTVTYALAHPDY</sequence>
<dbReference type="InterPro" id="IPR029063">
    <property type="entry name" value="SAM-dependent_MTases_sf"/>
</dbReference>
<organism evidence="2 3">
    <name type="scientific">Candidatus Dojkabacteria bacterium</name>
    <dbReference type="NCBI Taxonomy" id="2099670"/>
    <lineage>
        <taxon>Bacteria</taxon>
        <taxon>Candidatus Dojkabacteria</taxon>
    </lineage>
</organism>
<dbReference type="GO" id="GO:0008757">
    <property type="term" value="F:S-adenosylmethionine-dependent methyltransferase activity"/>
    <property type="evidence" value="ECO:0007669"/>
    <property type="project" value="InterPro"/>
</dbReference>
<protein>
    <submittedName>
        <fullName evidence="2">Class I SAM-dependent methyltransferase</fullName>
    </submittedName>
</protein>